<name>A0ABN2XUP8_9ACTN</name>
<reference evidence="1 2" key="1">
    <citation type="journal article" date="2019" name="Int. J. Syst. Evol. Microbiol.">
        <title>The Global Catalogue of Microorganisms (GCM) 10K type strain sequencing project: providing services to taxonomists for standard genome sequencing and annotation.</title>
        <authorList>
            <consortium name="The Broad Institute Genomics Platform"/>
            <consortium name="The Broad Institute Genome Sequencing Center for Infectious Disease"/>
            <person name="Wu L."/>
            <person name="Ma J."/>
        </authorList>
    </citation>
    <scope>NUCLEOTIDE SEQUENCE [LARGE SCALE GENOMIC DNA]</scope>
    <source>
        <strain evidence="1 2">JCM 13813</strain>
    </source>
</reference>
<evidence type="ECO:0000313" key="1">
    <source>
        <dbReference type="EMBL" id="GAA2116721.1"/>
    </source>
</evidence>
<dbReference type="Proteomes" id="UP001501161">
    <property type="component" value="Unassembled WGS sequence"/>
</dbReference>
<dbReference type="EMBL" id="BAAAMQ010000017">
    <property type="protein sequence ID" value="GAA2116721.1"/>
    <property type="molecule type" value="Genomic_DNA"/>
</dbReference>
<comment type="caution">
    <text evidence="1">The sequence shown here is derived from an EMBL/GenBank/DDBJ whole genome shotgun (WGS) entry which is preliminary data.</text>
</comment>
<evidence type="ECO:0008006" key="3">
    <source>
        <dbReference type="Google" id="ProtNLM"/>
    </source>
</evidence>
<organism evidence="1 2">
    <name type="scientific">Nocardioides furvisabuli</name>
    <dbReference type="NCBI Taxonomy" id="375542"/>
    <lineage>
        <taxon>Bacteria</taxon>
        <taxon>Bacillati</taxon>
        <taxon>Actinomycetota</taxon>
        <taxon>Actinomycetes</taxon>
        <taxon>Propionibacteriales</taxon>
        <taxon>Nocardioidaceae</taxon>
        <taxon>Nocardioides</taxon>
    </lineage>
</organism>
<protein>
    <recommendedName>
        <fullName evidence="3">Colicin D immunity protein domain-containing protein</fullName>
    </recommendedName>
</protein>
<keyword evidence="2" id="KW-1185">Reference proteome</keyword>
<dbReference type="RefSeq" id="WP_231250783.1">
    <property type="nucleotide sequence ID" value="NZ_BAAAMQ010000017.1"/>
</dbReference>
<sequence>MASEVSPFLGAVRSLLASTKSGEVSLAEFEPRFLRLHSEMPLSTPEPSAKAIEDLFWVVEAFVVDPAIRTTSDPDERMLLARIDNCLSQLAR</sequence>
<proteinExistence type="predicted"/>
<gene>
    <name evidence="1" type="ORF">GCM10009726_36450</name>
</gene>
<evidence type="ECO:0000313" key="2">
    <source>
        <dbReference type="Proteomes" id="UP001501161"/>
    </source>
</evidence>
<accession>A0ABN2XUP8</accession>